<organism evidence="1 2">
    <name type="scientific">Candida boidinii</name>
    <name type="common">Yeast</name>
    <dbReference type="NCBI Taxonomy" id="5477"/>
    <lineage>
        <taxon>Eukaryota</taxon>
        <taxon>Fungi</taxon>
        <taxon>Dikarya</taxon>
        <taxon>Ascomycota</taxon>
        <taxon>Saccharomycotina</taxon>
        <taxon>Pichiomycetes</taxon>
        <taxon>Pichiales</taxon>
        <taxon>Pichiaceae</taxon>
        <taxon>Ogataea</taxon>
        <taxon>Ogataea/Candida clade</taxon>
    </lineage>
</organism>
<sequence length="965" mass="109775">MLKTTNYILLSFLIFLLHSATIAFASSSSDSISLSSWGDTIYNYNNGTVFVHINQSLLQFEFNGKYTTNDKIESDNIIKVNNENSKIVITNNIIYSIYPNDDNYINLSFFNNTSNDWQSISLKNSTVDFYDYSTYLTTLDEIDSIYIYGGLNSDEDTSTRLLKLDLTSNSITEIQTSISPSGFFAASNILINYNTQLVIGGEASQGWVSLKQSALWQYDSWSFKTVNINQQEFMSARLNPLLLPVFKKESFSKEIQAKNLTDFTLKSVFMIGGEMTDYETYSAPKFSSLDLSDSSNWNWNSLDTGVALSNSETNNGINQPIDLDEIEGALMIYDTFVIITDSSNSTTDKRDTINSETKNFYIRLYNSTSFQSLDSIDYTYLNDSTTSTKNNKSIIIAISVIIPILFLIIVAILVLLLFRKYKRLQEEKEKEQELKNVLEFYKGDNYHDNPNNNSNSNINHNGNYYYDNEYANNNNNNDGGFNNRNSFNEKSNYYNYNDASSNSDINGINYTKGHTNSPSMGYNYFGDDVRINNYDDGDNLSINSWRRKREIYEKNNNKRGFFHIPLVSKTGSEYNENVMNNHDNVNSGSKDLEKNDSLLNRPHNNNNKSINIVSESNNNNNNINTGSSLNPITFLKRSLSTMSQTALGRGRSLKTFITSTNSDFDSQGGQINMQSPSTIAPYNNMYNNNNSDRSTLYLIPEDSSIKHKLSSDSSDVRSFYSSSTAYDTEISNNTRNSPILNSKKSYHQQHHHHKIDSIIKSSTINPNPFNITNEVAANFNKTNNYNNNNNNNNRNYNRNSKNRDNDIIDFDDDFLNPNLDVQVLVSSKRRSKLRIANPDPFNTDFENELVKINDDNEDIDKTFNSIDIKTIPEASTPKKEVNSNISVSNVSSPTKTPIGSRIISEDIVDQYPHHDSDLEEFSFIADTKISRKTNNKSTNIQSPSKLKNIRKRVPSEEQNEDIDED</sequence>
<gene>
    <name evidence="1" type="ORF">Cboi01_000167300</name>
</gene>
<reference evidence="1" key="1">
    <citation type="submission" date="2023-04" db="EMBL/GenBank/DDBJ databases">
        <title>Candida boidinii NBRC 1967.</title>
        <authorList>
            <person name="Ichikawa N."/>
            <person name="Sato H."/>
            <person name="Tonouchi N."/>
        </authorList>
    </citation>
    <scope>NUCLEOTIDE SEQUENCE</scope>
    <source>
        <strain evidence="1">NBRC 1967</strain>
    </source>
</reference>
<accession>A0ACB5TJR2</accession>
<proteinExistence type="predicted"/>
<keyword evidence="2" id="KW-1185">Reference proteome</keyword>
<comment type="caution">
    <text evidence="1">The sequence shown here is derived from an EMBL/GenBank/DDBJ whole genome shotgun (WGS) entry which is preliminary data.</text>
</comment>
<dbReference type="EMBL" id="BSXV01000658">
    <property type="protein sequence ID" value="GME90060.1"/>
    <property type="molecule type" value="Genomic_DNA"/>
</dbReference>
<evidence type="ECO:0000313" key="1">
    <source>
        <dbReference type="EMBL" id="GME90060.1"/>
    </source>
</evidence>
<evidence type="ECO:0000313" key="2">
    <source>
        <dbReference type="Proteomes" id="UP001165101"/>
    </source>
</evidence>
<dbReference type="Proteomes" id="UP001165101">
    <property type="component" value="Unassembled WGS sequence"/>
</dbReference>
<name>A0ACB5TJR2_CANBO</name>
<protein>
    <submittedName>
        <fullName evidence="1">Unnamed protein product</fullName>
    </submittedName>
</protein>